<name>A0A384JZJ2_BOTFB</name>
<reference evidence="7 8" key="2">
    <citation type="journal article" date="2012" name="Eukaryot. Cell">
        <title>Genome update of Botrytis cinerea strains B05.10 and T4.</title>
        <authorList>
            <person name="Staats M."/>
            <person name="van Kan J.A."/>
        </authorList>
    </citation>
    <scope>NUCLEOTIDE SEQUENCE [LARGE SCALE GENOMIC DNA]</scope>
    <source>
        <strain evidence="7 8">B05.10</strain>
    </source>
</reference>
<dbReference type="PANTHER" id="PTHR16932:SF18">
    <property type="entry name" value="INTERFERON, ALPHA-INDUCIBLE PROTEIN 27-LIKE 2"/>
    <property type="match status" value="1"/>
</dbReference>
<dbReference type="RefSeq" id="XP_001558125.1">
    <property type="nucleotide sequence ID" value="XM_001558075.2"/>
</dbReference>
<dbReference type="AlphaFoldDB" id="A0A384JZJ2"/>
<dbReference type="Gene3D" id="6.10.110.10">
    <property type="match status" value="1"/>
</dbReference>
<keyword evidence="4 6" id="KW-1133">Transmembrane helix</keyword>
<keyword evidence="3 6" id="KW-0812">Transmembrane</keyword>
<comment type="similarity">
    <text evidence="2">Belongs to the IFI6/IFI27 family.</text>
</comment>
<proteinExistence type="inferred from homology"/>
<protein>
    <submittedName>
        <fullName evidence="7">Uncharacterized protein</fullName>
    </submittedName>
</protein>
<keyword evidence="8" id="KW-1185">Reference proteome</keyword>
<evidence type="ECO:0000313" key="7">
    <source>
        <dbReference type="EMBL" id="ATZ55697.1"/>
    </source>
</evidence>
<dbReference type="VEuPathDB" id="FungiDB:Bcin12g02650"/>
<keyword evidence="5 6" id="KW-0472">Membrane</keyword>
<evidence type="ECO:0000256" key="2">
    <source>
        <dbReference type="ARBA" id="ARBA00007262"/>
    </source>
</evidence>
<dbReference type="GeneID" id="5438734"/>
<dbReference type="EMBL" id="CP009816">
    <property type="protein sequence ID" value="ATZ55697.1"/>
    <property type="molecule type" value="Genomic_DNA"/>
</dbReference>
<dbReference type="PANTHER" id="PTHR16932">
    <property type="entry name" value="INTERFERON ALPHA-INDUCIBLE PROTEIN 27"/>
    <property type="match status" value="1"/>
</dbReference>
<dbReference type="OrthoDB" id="440424at2759"/>
<feature type="transmembrane region" description="Helical" evidence="6">
    <location>
        <begin position="71"/>
        <end position="100"/>
    </location>
</feature>
<reference evidence="7 8" key="1">
    <citation type="journal article" date="2011" name="PLoS Genet.">
        <title>Genomic analysis of the necrotrophic fungal pathogens Sclerotinia sclerotiorum and Botrytis cinerea.</title>
        <authorList>
            <person name="Amselem J."/>
            <person name="Cuomo C.A."/>
            <person name="van Kan J.A."/>
            <person name="Viaud M."/>
            <person name="Benito E.P."/>
            <person name="Couloux A."/>
            <person name="Coutinho P.M."/>
            <person name="de Vries R.P."/>
            <person name="Dyer P.S."/>
            <person name="Fillinger S."/>
            <person name="Fournier E."/>
            <person name="Gout L."/>
            <person name="Hahn M."/>
            <person name="Kohn L."/>
            <person name="Lapalu N."/>
            <person name="Plummer K.M."/>
            <person name="Pradier J.M."/>
            <person name="Quevillon E."/>
            <person name="Sharon A."/>
            <person name="Simon A."/>
            <person name="ten Have A."/>
            <person name="Tudzynski B."/>
            <person name="Tudzynski P."/>
            <person name="Wincker P."/>
            <person name="Andrew M."/>
            <person name="Anthouard V."/>
            <person name="Beever R.E."/>
            <person name="Beffa R."/>
            <person name="Benoit I."/>
            <person name="Bouzid O."/>
            <person name="Brault B."/>
            <person name="Chen Z."/>
            <person name="Choquer M."/>
            <person name="Collemare J."/>
            <person name="Cotton P."/>
            <person name="Danchin E.G."/>
            <person name="Da Silva C."/>
            <person name="Gautier A."/>
            <person name="Giraud C."/>
            <person name="Giraud T."/>
            <person name="Gonzalez C."/>
            <person name="Grossetete S."/>
            <person name="Guldener U."/>
            <person name="Henrissat B."/>
            <person name="Howlett B.J."/>
            <person name="Kodira C."/>
            <person name="Kretschmer M."/>
            <person name="Lappartient A."/>
            <person name="Leroch M."/>
            <person name="Levis C."/>
            <person name="Mauceli E."/>
            <person name="Neuveglise C."/>
            <person name="Oeser B."/>
            <person name="Pearson M."/>
            <person name="Poulain J."/>
            <person name="Poussereau N."/>
            <person name="Quesneville H."/>
            <person name="Rascle C."/>
            <person name="Schumacher J."/>
            <person name="Segurens B."/>
            <person name="Sexton A."/>
            <person name="Silva E."/>
            <person name="Sirven C."/>
            <person name="Soanes D.M."/>
            <person name="Talbot N.J."/>
            <person name="Templeton M."/>
            <person name="Yandava C."/>
            <person name="Yarden O."/>
            <person name="Zeng Q."/>
            <person name="Rollins J.A."/>
            <person name="Lebrun M.H."/>
            <person name="Dickman M."/>
        </authorList>
    </citation>
    <scope>NUCLEOTIDE SEQUENCE [LARGE SCALE GENOMIC DNA]</scope>
    <source>
        <strain evidence="7 8">B05.10</strain>
    </source>
</reference>
<dbReference type="OMA" id="MACLWIM"/>
<evidence type="ECO:0000256" key="1">
    <source>
        <dbReference type="ARBA" id="ARBA00004141"/>
    </source>
</evidence>
<dbReference type="InterPro" id="IPR009311">
    <property type="entry name" value="IFI6/IFI27-like"/>
</dbReference>
<organism evidence="7 8">
    <name type="scientific">Botryotinia fuckeliana (strain B05.10)</name>
    <name type="common">Noble rot fungus</name>
    <name type="synonym">Botrytis cinerea</name>
    <dbReference type="NCBI Taxonomy" id="332648"/>
    <lineage>
        <taxon>Eukaryota</taxon>
        <taxon>Fungi</taxon>
        <taxon>Dikarya</taxon>
        <taxon>Ascomycota</taxon>
        <taxon>Pezizomycotina</taxon>
        <taxon>Leotiomycetes</taxon>
        <taxon>Helotiales</taxon>
        <taxon>Sclerotiniaceae</taxon>
        <taxon>Botrytis</taxon>
    </lineage>
</organism>
<dbReference type="Proteomes" id="UP000001798">
    <property type="component" value="Chromosome 12"/>
</dbReference>
<gene>
    <name evidence="7" type="ORF">BCIN_12g02650</name>
</gene>
<sequence length="161" mass="17129">MAGFLSIFRGGCKALFTSLTSVRSTFRKWFRREVRPALQGIISAINRLYSIHVRPFASPVVQFIYNHPLSIALGLLSIIVIIWPGIVTAPFLALLGFMVLGPVAGSIASLTQSIFGNVAAGSVFAALQSAGMAGYGLVIINGVVIGIAVLVLAMVIIQFYC</sequence>
<dbReference type="Pfam" id="PF06140">
    <property type="entry name" value="Ifi-6-16"/>
    <property type="match status" value="1"/>
</dbReference>
<dbReference type="GO" id="GO:0016020">
    <property type="term" value="C:membrane"/>
    <property type="evidence" value="ECO:0007669"/>
    <property type="project" value="UniProtKB-SubCell"/>
</dbReference>
<dbReference type="InterPro" id="IPR038213">
    <property type="entry name" value="IFI6/IFI27-like_sf"/>
</dbReference>
<comment type="subcellular location">
    <subcellularLocation>
        <location evidence="1">Membrane</location>
        <topology evidence="1">Multi-pass membrane protein</topology>
    </subcellularLocation>
</comment>
<accession>A0A384JZJ2</accession>
<evidence type="ECO:0000313" key="8">
    <source>
        <dbReference type="Proteomes" id="UP000001798"/>
    </source>
</evidence>
<evidence type="ECO:0000256" key="5">
    <source>
        <dbReference type="ARBA" id="ARBA00023136"/>
    </source>
</evidence>
<reference evidence="7 8" key="3">
    <citation type="journal article" date="2017" name="Mol. Plant Pathol.">
        <title>A gapless genome sequence of the fungus Botrytis cinerea.</title>
        <authorList>
            <person name="Van Kan J.A."/>
            <person name="Stassen J.H."/>
            <person name="Mosbach A."/>
            <person name="Van Der Lee T.A."/>
            <person name="Faino L."/>
            <person name="Farmer A.D."/>
            <person name="Papasotiriou D.G."/>
            <person name="Zhou S."/>
            <person name="Seidl M.F."/>
            <person name="Cottam E."/>
            <person name="Edel D."/>
            <person name="Hahn M."/>
            <person name="Schwartz D.C."/>
            <person name="Dietrich R.A."/>
            <person name="Widdison S."/>
            <person name="Scalliet G."/>
        </authorList>
    </citation>
    <scope>NUCLEOTIDE SEQUENCE [LARGE SCALE GENOMIC DNA]</scope>
    <source>
        <strain evidence="7 8">B05.10</strain>
    </source>
</reference>
<feature type="transmembrane region" description="Helical" evidence="6">
    <location>
        <begin position="134"/>
        <end position="160"/>
    </location>
</feature>
<evidence type="ECO:0000256" key="4">
    <source>
        <dbReference type="ARBA" id="ARBA00022989"/>
    </source>
</evidence>
<evidence type="ECO:0000256" key="3">
    <source>
        <dbReference type="ARBA" id="ARBA00022692"/>
    </source>
</evidence>
<dbReference type="KEGG" id="bfu:BCIN_12g02650"/>
<evidence type="ECO:0000256" key="6">
    <source>
        <dbReference type="SAM" id="Phobius"/>
    </source>
</evidence>